<dbReference type="EMBL" id="CP116968">
    <property type="protein sequence ID" value="WNM62543.1"/>
    <property type="molecule type" value="Genomic_DNA"/>
</dbReference>
<evidence type="ECO:0000313" key="3">
    <source>
        <dbReference type="EMBL" id="WNM62543.1"/>
    </source>
</evidence>
<proteinExistence type="predicted"/>
<feature type="transmembrane region" description="Helical" evidence="2">
    <location>
        <begin position="462"/>
        <end position="489"/>
    </location>
</feature>
<dbReference type="Gene3D" id="1.20.1640.10">
    <property type="entry name" value="Multidrug efflux transporter AcrB transmembrane domain"/>
    <property type="match status" value="2"/>
</dbReference>
<feature type="transmembrane region" description="Helical" evidence="2">
    <location>
        <begin position="385"/>
        <end position="409"/>
    </location>
</feature>
<dbReference type="Proteomes" id="UP001302494">
    <property type="component" value="Chromosome"/>
</dbReference>
<keyword evidence="2" id="KW-1133">Transmembrane helix</keyword>
<feature type="transmembrane region" description="Helical" evidence="2">
    <location>
        <begin position="968"/>
        <end position="987"/>
    </location>
</feature>
<evidence type="ECO:0000313" key="4">
    <source>
        <dbReference type="Proteomes" id="UP001302494"/>
    </source>
</evidence>
<feature type="transmembrane region" description="Helical" evidence="2">
    <location>
        <begin position="332"/>
        <end position="352"/>
    </location>
</feature>
<dbReference type="InterPro" id="IPR027463">
    <property type="entry name" value="AcrB_DN_DC_subdom"/>
</dbReference>
<dbReference type="SUPFAM" id="SSF82866">
    <property type="entry name" value="Multidrug efflux transporter AcrB transmembrane domain"/>
    <property type="match status" value="2"/>
</dbReference>
<name>A0AA96GJH2_9BACT</name>
<dbReference type="PANTHER" id="PTHR32063">
    <property type="match status" value="1"/>
</dbReference>
<organism evidence="3 4">
    <name type="scientific">Candidatus Nitrospira neomarina</name>
    <dbReference type="NCBI Taxonomy" id="3020899"/>
    <lineage>
        <taxon>Bacteria</taxon>
        <taxon>Pseudomonadati</taxon>
        <taxon>Nitrospirota</taxon>
        <taxon>Nitrospiria</taxon>
        <taxon>Nitrospirales</taxon>
        <taxon>Nitrospiraceae</taxon>
        <taxon>Nitrospira</taxon>
    </lineage>
</organism>
<dbReference type="Gene3D" id="3.30.70.1440">
    <property type="entry name" value="Multidrug efflux transporter AcrB pore domain"/>
    <property type="match status" value="1"/>
</dbReference>
<keyword evidence="2" id="KW-0472">Membrane</keyword>
<dbReference type="SUPFAM" id="SSF82714">
    <property type="entry name" value="Multidrug efflux transporter AcrB TolC docking domain, DN and DC subdomains"/>
    <property type="match status" value="2"/>
</dbReference>
<dbReference type="Pfam" id="PF00873">
    <property type="entry name" value="ACR_tran"/>
    <property type="match status" value="1"/>
</dbReference>
<feature type="transmembrane region" description="Helical" evidence="2">
    <location>
        <begin position="430"/>
        <end position="450"/>
    </location>
</feature>
<dbReference type="Gene3D" id="3.30.70.1430">
    <property type="entry name" value="Multidrug efflux transporter AcrB pore domain"/>
    <property type="match status" value="2"/>
</dbReference>
<feature type="transmembrane region" description="Helical" evidence="2">
    <location>
        <begin position="520"/>
        <end position="542"/>
    </location>
</feature>
<dbReference type="Gene3D" id="3.30.2090.10">
    <property type="entry name" value="Multidrug efflux transporter AcrB TolC docking domain, DN and DC subdomains"/>
    <property type="match status" value="2"/>
</dbReference>
<feature type="transmembrane region" description="Helical" evidence="2">
    <location>
        <begin position="12"/>
        <end position="29"/>
    </location>
</feature>
<feature type="transmembrane region" description="Helical" evidence="2">
    <location>
        <begin position="863"/>
        <end position="884"/>
    </location>
</feature>
<keyword evidence="4" id="KW-1185">Reference proteome</keyword>
<feature type="transmembrane region" description="Helical" evidence="2">
    <location>
        <begin position="359"/>
        <end position="379"/>
    </location>
</feature>
<dbReference type="Gene3D" id="3.30.70.1320">
    <property type="entry name" value="Multidrug efflux transporter AcrB pore domain like"/>
    <property type="match status" value="1"/>
</dbReference>
<accession>A0AA96GJH2</accession>
<dbReference type="RefSeq" id="WP_312746182.1">
    <property type="nucleotide sequence ID" value="NZ_CP116968.1"/>
</dbReference>
<keyword evidence="2" id="KW-0812">Transmembrane</keyword>
<reference evidence="3 4" key="1">
    <citation type="submission" date="2023-01" db="EMBL/GenBank/DDBJ databases">
        <title>Cultivation and genomic characterization of new, ubiquitous marine nitrite-oxidizing bacteria from the Nitrospirales.</title>
        <authorList>
            <person name="Mueller A.J."/>
            <person name="Daebeler A."/>
            <person name="Herbold C.W."/>
            <person name="Kirkegaard R.H."/>
            <person name="Daims H."/>
        </authorList>
    </citation>
    <scope>NUCLEOTIDE SEQUENCE [LARGE SCALE GENOMIC DNA]</scope>
    <source>
        <strain evidence="3 4">DK</strain>
    </source>
</reference>
<feature type="region of interest" description="Disordered" evidence="1">
    <location>
        <begin position="1030"/>
        <end position="1052"/>
    </location>
</feature>
<dbReference type="GO" id="GO:0042910">
    <property type="term" value="F:xenobiotic transmembrane transporter activity"/>
    <property type="evidence" value="ECO:0007669"/>
    <property type="project" value="TreeGrafter"/>
</dbReference>
<dbReference type="KEGG" id="nneo:PQG83_02005"/>
<gene>
    <name evidence="3" type="ORF">PQG83_02005</name>
</gene>
<evidence type="ECO:0000256" key="1">
    <source>
        <dbReference type="SAM" id="MobiDB-lite"/>
    </source>
</evidence>
<sequence>MKLLLFALRRPLTIMVLVASMALFSYLVVKRMAIDIFPNLGLPAIYVAQPYGGMDPAQMEAHLVSFYEYHFLYITGIEHVESKSIQGAALMKLFFHPDTDMDQALAQTVAYVNRSRAFMPPGTVPPFISRFDAGSVPVGYLVFKSQSRSLKEIQDLALFRVRPMFSAVPGVSAPPPFGGTARTIVIKVNPERLRAFGMSPEEVVQAVRTGNMLMPAGNVRIGELAYLTPVNSVVENITELEHLPIRLGAGPTVFLKDVGTVEDGEDIVTSYAMVNGRRTVYIPVTKRADASTMAVVDRIKASLPTFRDSVPDDIQISFEFDQSTYVTNAVKAVVVESVLGAVLTGLVVWLFLRSWRSSVIVVMTIPFALLSAVVALWATGQTINIMTLGGLALAVGILVDESTVTIENVHAHLSRGKSLGRAVKDSRGEVVMPLLLSMLSILAVFLPSFFMSGVAKALFVPLALAVGFAMAASYILSTTLVPVLAVWLLGGHPKAEGRGGPTMPAWYINALNWTLSHKGLVLIGYMLLSMAIVVGFGSRLGLDIFPRVDTGQFQLRILAPDGTRVERTELLTKEILETIKQEIGPERINISLGFVGVHPSSYPVNTLYMWSSGPHEAVLLVALKRGSDVSLEQVKERLREILPKRFPGTRYTFESGDIVTQVMSMGSPTPIEIAMSGPNMEANRAYAERVREELSHLSAIRDLRFGQPLDYPTLAVRVDRVRAGQLGVTAGEVARAVVSATSSTRFVEPIYWHDPQSGRAYQVQVEIPQSEFQSVQDMLNLPVMLEGGRGPLLRDVAEVIPGTSIGEYARYNMQRMVTIVANVTGEDLGRAAEHIEVALNRVGPPPKGVRVDVRGQIAPMKEMFVNLQLGLALALLTIFLLLAASFQSWRSALVVLLTTPAVLMGVVLGLELFGTTLNIQSFLGAIMATGVAVANAILLVSFAEHHRRQGLSSLEAAREGAGSRARPILMTGLAMMAGMLPMALGVMEGGEQVAPLGQAVIGGLLFATVSSLLILPAVYAILEKRGGIQSPSLDPDDPTSIHYEPSHVTVPS</sequence>
<feature type="transmembrane region" description="Helical" evidence="2">
    <location>
        <begin position="891"/>
        <end position="910"/>
    </location>
</feature>
<dbReference type="InterPro" id="IPR001036">
    <property type="entry name" value="Acrflvin-R"/>
</dbReference>
<dbReference type="PRINTS" id="PR00702">
    <property type="entry name" value="ACRIFLAVINRP"/>
</dbReference>
<protein>
    <submittedName>
        <fullName evidence="3">Efflux RND transporter permease subunit</fullName>
    </submittedName>
</protein>
<feature type="transmembrane region" description="Helical" evidence="2">
    <location>
        <begin position="922"/>
        <end position="943"/>
    </location>
</feature>
<dbReference type="GO" id="GO:0005886">
    <property type="term" value="C:plasma membrane"/>
    <property type="evidence" value="ECO:0007669"/>
    <property type="project" value="TreeGrafter"/>
</dbReference>
<dbReference type="PANTHER" id="PTHR32063:SF8">
    <property type="entry name" value="CATION EFFLUX PROTEIN"/>
    <property type="match status" value="1"/>
</dbReference>
<dbReference type="AlphaFoldDB" id="A0AA96GJH2"/>
<feature type="transmembrane region" description="Helical" evidence="2">
    <location>
        <begin position="999"/>
        <end position="1022"/>
    </location>
</feature>
<evidence type="ECO:0000256" key="2">
    <source>
        <dbReference type="SAM" id="Phobius"/>
    </source>
</evidence>
<dbReference type="SUPFAM" id="SSF82693">
    <property type="entry name" value="Multidrug efflux transporter AcrB pore domain, PN1, PN2, PC1 and PC2 subdomains"/>
    <property type="match status" value="2"/>
</dbReference>